<name>A0A4U5PAT8_STECR</name>
<comment type="caution">
    <text evidence="2">The sequence shown here is derived from an EMBL/GenBank/DDBJ whole genome shotgun (WGS) entry which is preliminary data.</text>
</comment>
<dbReference type="EMBL" id="AZBU02000002">
    <property type="protein sequence ID" value="TKR93241.1"/>
    <property type="molecule type" value="Genomic_DNA"/>
</dbReference>
<evidence type="ECO:0000313" key="2">
    <source>
        <dbReference type="EMBL" id="TKR93241.1"/>
    </source>
</evidence>
<gene>
    <name evidence="2" type="ORF">L596_007735</name>
</gene>
<dbReference type="AlphaFoldDB" id="A0A4U5PAT8"/>
<evidence type="ECO:0000256" key="1">
    <source>
        <dbReference type="SAM" id="MobiDB-lite"/>
    </source>
</evidence>
<proteinExistence type="predicted"/>
<dbReference type="Proteomes" id="UP000298663">
    <property type="component" value="Unassembled WGS sequence"/>
</dbReference>
<feature type="region of interest" description="Disordered" evidence="1">
    <location>
        <begin position="112"/>
        <end position="143"/>
    </location>
</feature>
<organism evidence="2 3">
    <name type="scientific">Steinernema carpocapsae</name>
    <name type="common">Entomopathogenic nematode</name>
    <dbReference type="NCBI Taxonomy" id="34508"/>
    <lineage>
        <taxon>Eukaryota</taxon>
        <taxon>Metazoa</taxon>
        <taxon>Ecdysozoa</taxon>
        <taxon>Nematoda</taxon>
        <taxon>Chromadorea</taxon>
        <taxon>Rhabditida</taxon>
        <taxon>Tylenchina</taxon>
        <taxon>Panagrolaimomorpha</taxon>
        <taxon>Strongyloidoidea</taxon>
        <taxon>Steinernematidae</taxon>
        <taxon>Steinernema</taxon>
    </lineage>
</organism>
<protein>
    <submittedName>
        <fullName evidence="2">Uncharacterized protein</fullName>
    </submittedName>
</protein>
<reference evidence="2 3" key="1">
    <citation type="journal article" date="2015" name="Genome Biol.">
        <title>Comparative genomics of Steinernema reveals deeply conserved gene regulatory networks.</title>
        <authorList>
            <person name="Dillman A.R."/>
            <person name="Macchietto M."/>
            <person name="Porter C.F."/>
            <person name="Rogers A."/>
            <person name="Williams B."/>
            <person name="Antoshechkin I."/>
            <person name="Lee M.M."/>
            <person name="Goodwin Z."/>
            <person name="Lu X."/>
            <person name="Lewis E.E."/>
            <person name="Goodrich-Blair H."/>
            <person name="Stock S.P."/>
            <person name="Adams B.J."/>
            <person name="Sternberg P.W."/>
            <person name="Mortazavi A."/>
        </authorList>
    </citation>
    <scope>NUCLEOTIDE SEQUENCE [LARGE SCALE GENOMIC DNA]</scope>
    <source>
        <strain evidence="2 3">ALL</strain>
    </source>
</reference>
<reference evidence="2 3" key="2">
    <citation type="journal article" date="2019" name="G3 (Bethesda)">
        <title>Hybrid Assembly of the Genome of the Entomopathogenic Nematode Steinernema carpocapsae Identifies the X-Chromosome.</title>
        <authorList>
            <person name="Serra L."/>
            <person name="Macchietto M."/>
            <person name="Macias-Munoz A."/>
            <person name="McGill C.J."/>
            <person name="Rodriguez I.M."/>
            <person name="Rodriguez B."/>
            <person name="Murad R."/>
            <person name="Mortazavi A."/>
        </authorList>
    </citation>
    <scope>NUCLEOTIDE SEQUENCE [LARGE SCALE GENOMIC DNA]</scope>
    <source>
        <strain evidence="2 3">ALL</strain>
    </source>
</reference>
<feature type="compositionally biased region" description="Basic and acidic residues" evidence="1">
    <location>
        <begin position="132"/>
        <end position="143"/>
    </location>
</feature>
<evidence type="ECO:0000313" key="3">
    <source>
        <dbReference type="Proteomes" id="UP000298663"/>
    </source>
</evidence>
<sequence>MVRPLMGELDAGWFANTFVVAQSEPSVRIPDEELPTEGKYLDDVHRLDRKPLFNCCQKNLHCDQCNDGVPFNRYDLYCTSHTDYKLYNHRRLHYTPRDLPCEDCNDGVLYSLPRRPIRPPTSGLQNGPMQGLERRDSLQPPER</sequence>
<accession>A0A4U5PAT8</accession>
<keyword evidence="3" id="KW-1185">Reference proteome</keyword>